<gene>
    <name evidence="6" type="primary">LOC117357763</name>
</gene>
<dbReference type="Gene3D" id="1.10.443.10">
    <property type="entry name" value="Intergrase catalytic core"/>
    <property type="match status" value="1"/>
</dbReference>
<accession>A0A6P8QFW5</accession>
<dbReference type="Gene3D" id="1.10.150.130">
    <property type="match status" value="1"/>
</dbReference>
<dbReference type="InterPro" id="IPR013762">
    <property type="entry name" value="Integrase-like_cat_sf"/>
</dbReference>
<evidence type="ECO:0000256" key="2">
    <source>
        <dbReference type="ARBA" id="ARBA00023172"/>
    </source>
</evidence>
<evidence type="ECO:0000256" key="3">
    <source>
        <dbReference type="SAM" id="MobiDB-lite"/>
    </source>
</evidence>
<dbReference type="PANTHER" id="PTHR34605:SF3">
    <property type="entry name" value="P CELL-TYPE AGGLUTINATION PROTEIN MAP4-LIKE-RELATED"/>
    <property type="match status" value="1"/>
</dbReference>
<dbReference type="PROSITE" id="PS51898">
    <property type="entry name" value="TYR_RECOMBINASE"/>
    <property type="match status" value="1"/>
</dbReference>
<keyword evidence="5" id="KW-1185">Reference proteome</keyword>
<dbReference type="RefSeq" id="XP_033794720.1">
    <property type="nucleotide sequence ID" value="XM_033938829.1"/>
</dbReference>
<keyword evidence="2" id="KW-0233">DNA recombination</keyword>
<dbReference type="InterPro" id="IPR011010">
    <property type="entry name" value="DNA_brk_join_enz"/>
</dbReference>
<dbReference type="InterPro" id="IPR010998">
    <property type="entry name" value="Integrase_recombinase_N"/>
</dbReference>
<dbReference type="InterPro" id="IPR052925">
    <property type="entry name" value="Phage_Integrase-like_Recomb"/>
</dbReference>
<evidence type="ECO:0000259" key="4">
    <source>
        <dbReference type="PROSITE" id="PS51898"/>
    </source>
</evidence>
<dbReference type="SUPFAM" id="SSF47823">
    <property type="entry name" value="lambda integrase-like, N-terminal domain"/>
    <property type="match status" value="1"/>
</dbReference>
<reference evidence="6" key="1">
    <citation type="submission" date="2025-08" db="UniProtKB">
        <authorList>
            <consortium name="RefSeq"/>
        </authorList>
    </citation>
    <scope>IDENTIFICATION</scope>
</reference>
<proteinExistence type="predicted"/>
<evidence type="ECO:0000256" key="1">
    <source>
        <dbReference type="ARBA" id="ARBA00023125"/>
    </source>
</evidence>
<dbReference type="KEGG" id="gsh:117357763"/>
<protein>
    <submittedName>
        <fullName evidence="6">Uncharacterized protein LOC117357763 isoform X1</fullName>
    </submittedName>
</protein>
<sequence length="464" mass="48179">MAMGPVPSCSFGASWGVPMGVAGSILPGPASLFSWSPQVPAFLPGGRDPGVLDVGAAGTSERPGGSGSERSSALGGMVAAGGGAAGPSHLSSSLPGVAVQGVSASGPVSLSGTAVSGISSSGVGDQGSSAQVSTVGSGCSGGRFADASSFMEPGQEGIWEMLRLSVADSTWSHYAAGFRLVATFLAERGWCPGDVAESLLADFVLSSFQAHTSRGVVRSRLAGFSFFCRALGWACPVSGFLVQRMLRAMGRVRPCSRDTRLPITHELLLRLMDALVEVASSPYEICLFQAAFAIAFFGALRVSELLVSPLARLGSRGLLVQHVRLQASMVRLLIVSSKTDQSARGHWVVLHSVAACSSCPVTRMRAFLELRPVGSSALFVHAQGALLTRYQFQAVLRLALSRCGENPTAYGTHSFRIGAATSASMAGMSREGIQRLGRWASDAFRGYIRREGSSCVLNLGRGAS</sequence>
<organism evidence="5 6">
    <name type="scientific">Geotrypetes seraphini</name>
    <name type="common">Gaboon caecilian</name>
    <name type="synonym">Caecilia seraphini</name>
    <dbReference type="NCBI Taxonomy" id="260995"/>
    <lineage>
        <taxon>Eukaryota</taxon>
        <taxon>Metazoa</taxon>
        <taxon>Chordata</taxon>
        <taxon>Craniata</taxon>
        <taxon>Vertebrata</taxon>
        <taxon>Euteleostomi</taxon>
        <taxon>Amphibia</taxon>
        <taxon>Gymnophiona</taxon>
        <taxon>Geotrypetes</taxon>
    </lineage>
</organism>
<dbReference type="GO" id="GO:0015074">
    <property type="term" value="P:DNA integration"/>
    <property type="evidence" value="ECO:0007669"/>
    <property type="project" value="InterPro"/>
</dbReference>
<feature type="compositionally biased region" description="Low complexity" evidence="3">
    <location>
        <begin position="58"/>
        <end position="75"/>
    </location>
</feature>
<dbReference type="Proteomes" id="UP000515159">
    <property type="component" value="Chromosome 3"/>
</dbReference>
<evidence type="ECO:0000313" key="5">
    <source>
        <dbReference type="Proteomes" id="UP000515159"/>
    </source>
</evidence>
<dbReference type="PANTHER" id="PTHR34605">
    <property type="entry name" value="PHAGE_INTEGRASE DOMAIN-CONTAINING PROTEIN"/>
    <property type="match status" value="1"/>
</dbReference>
<dbReference type="GO" id="GO:0003677">
    <property type="term" value="F:DNA binding"/>
    <property type="evidence" value="ECO:0007669"/>
    <property type="project" value="UniProtKB-KW"/>
</dbReference>
<feature type="domain" description="Tyr recombinase" evidence="4">
    <location>
        <begin position="258"/>
        <end position="464"/>
    </location>
</feature>
<feature type="region of interest" description="Disordered" evidence="3">
    <location>
        <begin position="52"/>
        <end position="75"/>
    </location>
</feature>
<name>A0A6P8QFW5_GEOSA</name>
<dbReference type="SUPFAM" id="SSF56349">
    <property type="entry name" value="DNA breaking-rejoining enzymes"/>
    <property type="match status" value="1"/>
</dbReference>
<dbReference type="InParanoid" id="A0A6P8QFW5"/>
<dbReference type="GeneID" id="117357763"/>
<dbReference type="AlphaFoldDB" id="A0A6P8QFW5"/>
<dbReference type="GO" id="GO:0006310">
    <property type="term" value="P:DNA recombination"/>
    <property type="evidence" value="ECO:0007669"/>
    <property type="project" value="UniProtKB-KW"/>
</dbReference>
<dbReference type="OrthoDB" id="9907517at2759"/>
<keyword evidence="1" id="KW-0238">DNA-binding</keyword>
<dbReference type="InterPro" id="IPR002104">
    <property type="entry name" value="Integrase_catalytic"/>
</dbReference>
<evidence type="ECO:0000313" key="6">
    <source>
        <dbReference type="RefSeq" id="XP_033794720.1"/>
    </source>
</evidence>